<dbReference type="STRING" id="1299341.SAMN05444005_101448"/>
<dbReference type="EMBL" id="FOEI01000001">
    <property type="protein sequence ID" value="SEP58647.1"/>
    <property type="molecule type" value="Genomic_DNA"/>
</dbReference>
<dbReference type="RefSeq" id="WP_091464587.1">
    <property type="nucleotide sequence ID" value="NZ_FOEI01000001.1"/>
</dbReference>
<reference evidence="1 2" key="1">
    <citation type="submission" date="2016-10" db="EMBL/GenBank/DDBJ databases">
        <authorList>
            <person name="de Groot N.N."/>
        </authorList>
    </citation>
    <scope>NUCLEOTIDE SEQUENCE [LARGE SCALE GENOMIC DNA]</scope>
    <source>
        <strain evidence="1 2">DSM 27078</strain>
    </source>
</reference>
<organism evidence="1 2">
    <name type="scientific">Flavobacterium urocaniciphilum</name>
    <dbReference type="NCBI Taxonomy" id="1299341"/>
    <lineage>
        <taxon>Bacteria</taxon>
        <taxon>Pseudomonadati</taxon>
        <taxon>Bacteroidota</taxon>
        <taxon>Flavobacteriia</taxon>
        <taxon>Flavobacteriales</taxon>
        <taxon>Flavobacteriaceae</taxon>
        <taxon>Flavobacterium</taxon>
    </lineage>
</organism>
<evidence type="ECO:0000313" key="1">
    <source>
        <dbReference type="EMBL" id="SEP58647.1"/>
    </source>
</evidence>
<gene>
    <name evidence="1" type="ORF">SAMN05444005_101448</name>
</gene>
<keyword evidence="2" id="KW-1185">Reference proteome</keyword>
<dbReference type="OrthoDB" id="2604576at2"/>
<sequence length="140" mass="15917">MSIPQQIQNYVLSIDEPKRNEIEVLHQMILKINPKIQLWFENGLNEEGKVISNPNIGYGTYTINYANGKTKDFFRIGLSANTKGISVYIMGIEDKKYLLDNFGSTIGKAKVTGYCINFKTIHDIQLEVLAEVLKFGLEQE</sequence>
<name>A0A1H8Z302_9FLAO</name>
<dbReference type="AlphaFoldDB" id="A0A1H8Z302"/>
<evidence type="ECO:0000313" key="2">
    <source>
        <dbReference type="Proteomes" id="UP000198648"/>
    </source>
</evidence>
<proteinExistence type="predicted"/>
<accession>A0A1H8Z302</accession>
<dbReference type="Proteomes" id="UP000198648">
    <property type="component" value="Unassembled WGS sequence"/>
</dbReference>
<protein>
    <submittedName>
        <fullName evidence="1">Uncharacterized protein</fullName>
    </submittedName>
</protein>